<evidence type="ECO:0000256" key="9">
    <source>
        <dbReference type="ARBA" id="ARBA00023098"/>
    </source>
</evidence>
<dbReference type="AlphaFoldDB" id="A1WX10"/>
<keyword evidence="9 11" id="KW-0443">Lipid metabolism</keyword>
<dbReference type="GO" id="GO:0009245">
    <property type="term" value="P:lipid A biosynthetic process"/>
    <property type="evidence" value="ECO:0007669"/>
    <property type="project" value="UniProtKB-UniRule"/>
</dbReference>
<dbReference type="PANTHER" id="PTHR30372:SF4">
    <property type="entry name" value="LIPID-A-DISACCHARIDE SYNTHASE, MITOCHONDRIAL-RELATED"/>
    <property type="match status" value="1"/>
</dbReference>
<dbReference type="eggNOG" id="COG0763">
    <property type="taxonomic scope" value="Bacteria"/>
</dbReference>
<reference evidence="13" key="1">
    <citation type="submission" date="2006-12" db="EMBL/GenBank/DDBJ databases">
        <title>Complete sequence of Halorhodospira halophila SL1.</title>
        <authorList>
            <consortium name="US DOE Joint Genome Institute"/>
            <person name="Copeland A."/>
            <person name="Lucas S."/>
            <person name="Lapidus A."/>
            <person name="Barry K."/>
            <person name="Detter J.C."/>
            <person name="Glavina del Rio T."/>
            <person name="Hammon N."/>
            <person name="Israni S."/>
            <person name="Dalin E."/>
            <person name="Tice H."/>
            <person name="Pitluck S."/>
            <person name="Saunders E."/>
            <person name="Brettin T."/>
            <person name="Bruce D."/>
            <person name="Han C."/>
            <person name="Tapia R."/>
            <person name="Schmutz J."/>
            <person name="Larimer F."/>
            <person name="Land M."/>
            <person name="Hauser L."/>
            <person name="Kyrpides N."/>
            <person name="Mikhailova N."/>
            <person name="Hoff W."/>
            <person name="Richardson P."/>
        </authorList>
    </citation>
    <scope>NUCLEOTIDE SEQUENCE [LARGE SCALE GENOMIC DNA]</scope>
    <source>
        <strain evidence="13">DSM 244 / SL1</strain>
    </source>
</reference>
<protein>
    <recommendedName>
        <fullName evidence="4 11">Lipid-A-disaccharide synthase</fullName>
        <ecNumber evidence="3 11">2.4.1.182</ecNumber>
    </recommendedName>
</protein>
<dbReference type="EMBL" id="CP000544">
    <property type="protein sequence ID" value="ABM62222.1"/>
    <property type="molecule type" value="Genomic_DNA"/>
</dbReference>
<evidence type="ECO:0000256" key="5">
    <source>
        <dbReference type="ARBA" id="ARBA00022516"/>
    </source>
</evidence>
<evidence type="ECO:0000256" key="2">
    <source>
        <dbReference type="ARBA" id="ARBA00007868"/>
    </source>
</evidence>
<keyword evidence="6 11" id="KW-0441">Lipid A biosynthesis</keyword>
<evidence type="ECO:0000256" key="11">
    <source>
        <dbReference type="HAMAP-Rule" id="MF_00392"/>
    </source>
</evidence>
<reference evidence="12 13" key="2">
    <citation type="journal article" date="2013" name="Stand. Genomic Sci.">
        <title>Complete genome sequence of Halorhodospira halophila SL1.</title>
        <authorList>
            <person name="Challacombe J.F."/>
            <person name="Majid S."/>
            <person name="Deole R."/>
            <person name="Brettin T.S."/>
            <person name="Bruce D."/>
            <person name="Delano S.F."/>
            <person name="Detter J.C."/>
            <person name="Gleasner C.D."/>
            <person name="Han C.S."/>
            <person name="Misra M."/>
            <person name="Reitenga K.G."/>
            <person name="Mikhailova N."/>
            <person name="Woyke T."/>
            <person name="Pitluck S."/>
            <person name="Nolan M."/>
            <person name="Land M.L."/>
            <person name="Saunders E."/>
            <person name="Tapia R."/>
            <person name="Lapidus A."/>
            <person name="Ivanova N."/>
            <person name="Hoff W.D."/>
        </authorList>
    </citation>
    <scope>NUCLEOTIDE SEQUENCE [LARGE SCALE GENOMIC DNA]</scope>
    <source>
        <strain evidence="13">DSM 244 / SL1</strain>
    </source>
</reference>
<organism evidence="12 13">
    <name type="scientific">Halorhodospira halophila (strain DSM 244 / SL1)</name>
    <name type="common">Ectothiorhodospira halophila (strain DSM 244 / SL1)</name>
    <dbReference type="NCBI Taxonomy" id="349124"/>
    <lineage>
        <taxon>Bacteria</taxon>
        <taxon>Pseudomonadati</taxon>
        <taxon>Pseudomonadota</taxon>
        <taxon>Gammaproteobacteria</taxon>
        <taxon>Chromatiales</taxon>
        <taxon>Ectothiorhodospiraceae</taxon>
        <taxon>Halorhodospira</taxon>
    </lineage>
</organism>
<keyword evidence="5 11" id="KW-0444">Lipid biosynthesis</keyword>
<gene>
    <name evidence="11" type="primary">lpxB</name>
    <name evidence="12" type="ordered locus">Hhal_1455</name>
</gene>
<dbReference type="GO" id="GO:0008915">
    <property type="term" value="F:lipid-A-disaccharide synthase activity"/>
    <property type="evidence" value="ECO:0007669"/>
    <property type="project" value="UniProtKB-UniRule"/>
</dbReference>
<dbReference type="OrthoDB" id="9801642at2"/>
<comment type="pathway">
    <text evidence="11">Bacterial outer membrane biogenesis; LPS lipid A biosynthesis.</text>
</comment>
<keyword evidence="13" id="KW-1185">Reference proteome</keyword>
<dbReference type="Proteomes" id="UP000000647">
    <property type="component" value="Chromosome"/>
</dbReference>
<evidence type="ECO:0000313" key="13">
    <source>
        <dbReference type="Proteomes" id="UP000000647"/>
    </source>
</evidence>
<dbReference type="UniPathway" id="UPA00973"/>
<evidence type="ECO:0000256" key="6">
    <source>
        <dbReference type="ARBA" id="ARBA00022556"/>
    </source>
</evidence>
<evidence type="ECO:0000256" key="10">
    <source>
        <dbReference type="ARBA" id="ARBA00048975"/>
    </source>
</evidence>
<evidence type="ECO:0000256" key="1">
    <source>
        <dbReference type="ARBA" id="ARBA00002056"/>
    </source>
</evidence>
<comment type="similarity">
    <text evidence="2 11">Belongs to the LpxB family.</text>
</comment>
<evidence type="ECO:0000256" key="7">
    <source>
        <dbReference type="ARBA" id="ARBA00022676"/>
    </source>
</evidence>
<evidence type="ECO:0000256" key="3">
    <source>
        <dbReference type="ARBA" id="ARBA00012687"/>
    </source>
</evidence>
<keyword evidence="8 11" id="KW-0808">Transferase</keyword>
<sequence>MASPRVAILAGELSGDVLGAGLMRELRRRSPGVQFEGIGGPAMAAEGLESLVPMERLSLMGVTEIVRHLPGLLRLRADLARRWREAPPDCFIGVDLPDFNLGLERRLRAAGIPTVHYVSPTIWAWRPGRVKGVRQSVDRMLTLYPFEEKFYAESGVDAVCVGHPAADRYPMQPDTGAARRTLGLAEDATVVALLPGSRSSEIDRLLEPFLGAAALLAQRPDAPDFVIPVAAPRLRERIEAAVARHDIRLRTRLLEGDTATAVTAADVALTASGTATLEVMLAKRPMVVAYRLSPLSYQIIRRLIRVPWVSQPNLLAGEPLVPEYFQSDVDPQILAEAAAYWLDDAPARLQLVGRFRHLHETLARGADARAAEAVLEVLQ</sequence>
<dbReference type="Pfam" id="PF02684">
    <property type="entry name" value="LpxB"/>
    <property type="match status" value="1"/>
</dbReference>
<proteinExistence type="inferred from homology"/>
<evidence type="ECO:0000313" key="12">
    <source>
        <dbReference type="EMBL" id="ABM62222.1"/>
    </source>
</evidence>
<evidence type="ECO:0000256" key="4">
    <source>
        <dbReference type="ARBA" id="ARBA00020902"/>
    </source>
</evidence>
<dbReference type="EC" id="2.4.1.182" evidence="3 11"/>
<dbReference type="HOGENOM" id="CLU_036577_3_0_6"/>
<dbReference type="NCBIfam" id="TIGR00215">
    <property type="entry name" value="lpxB"/>
    <property type="match status" value="1"/>
</dbReference>
<dbReference type="RefSeq" id="WP_011814244.1">
    <property type="nucleotide sequence ID" value="NC_008789.1"/>
</dbReference>
<accession>A1WX10</accession>
<comment type="catalytic activity">
    <reaction evidence="10 11">
        <text>a lipid X + a UDP-2-N,3-O-bis[(3R)-3-hydroxyacyl]-alpha-D-glucosamine = a lipid A disaccharide + UDP + H(+)</text>
        <dbReference type="Rhea" id="RHEA:67828"/>
        <dbReference type="ChEBI" id="CHEBI:15378"/>
        <dbReference type="ChEBI" id="CHEBI:58223"/>
        <dbReference type="ChEBI" id="CHEBI:137748"/>
        <dbReference type="ChEBI" id="CHEBI:176338"/>
        <dbReference type="ChEBI" id="CHEBI:176343"/>
        <dbReference type="EC" id="2.4.1.182"/>
    </reaction>
</comment>
<keyword evidence="7 11" id="KW-0328">Glycosyltransferase</keyword>
<name>A1WX10_HALHL</name>
<dbReference type="InterPro" id="IPR003835">
    <property type="entry name" value="Glyco_trans_19"/>
</dbReference>
<dbReference type="STRING" id="349124.Hhal_1455"/>
<dbReference type="KEGG" id="hha:Hhal_1455"/>
<evidence type="ECO:0000256" key="8">
    <source>
        <dbReference type="ARBA" id="ARBA00022679"/>
    </source>
</evidence>
<dbReference type="HAMAP" id="MF_00392">
    <property type="entry name" value="LpxB"/>
    <property type="match status" value="1"/>
</dbReference>
<dbReference type="CAZy" id="GT19">
    <property type="family name" value="Glycosyltransferase Family 19"/>
</dbReference>
<dbReference type="SUPFAM" id="SSF53756">
    <property type="entry name" value="UDP-Glycosyltransferase/glycogen phosphorylase"/>
    <property type="match status" value="1"/>
</dbReference>
<dbReference type="GO" id="GO:0005543">
    <property type="term" value="F:phospholipid binding"/>
    <property type="evidence" value="ECO:0007669"/>
    <property type="project" value="TreeGrafter"/>
</dbReference>
<dbReference type="GO" id="GO:0016020">
    <property type="term" value="C:membrane"/>
    <property type="evidence" value="ECO:0007669"/>
    <property type="project" value="GOC"/>
</dbReference>
<dbReference type="PANTHER" id="PTHR30372">
    <property type="entry name" value="LIPID-A-DISACCHARIDE SYNTHASE"/>
    <property type="match status" value="1"/>
</dbReference>
<comment type="function">
    <text evidence="1 11">Condensation of UDP-2,3-diacylglucosamine and 2,3-diacylglucosamine-1-phosphate to form lipid A disaccharide, a precursor of lipid A, a phosphorylated glycolipid that anchors the lipopolysaccharide to the outer membrane of the cell.</text>
</comment>